<dbReference type="InterPro" id="IPR011990">
    <property type="entry name" value="TPR-like_helical_dom_sf"/>
</dbReference>
<accession>A0AAW9QTB3</accession>
<evidence type="ECO:0000256" key="2">
    <source>
        <dbReference type="SAM" id="Phobius"/>
    </source>
</evidence>
<keyword evidence="4" id="KW-1185">Reference proteome</keyword>
<dbReference type="EMBL" id="JBAFSM010000009">
    <property type="protein sequence ID" value="MEG3436728.1"/>
    <property type="molecule type" value="Genomic_DNA"/>
</dbReference>
<comment type="caution">
    <text evidence="3">The sequence shown here is derived from an EMBL/GenBank/DDBJ whole genome shotgun (WGS) entry which is preliminary data.</text>
</comment>
<dbReference type="AlphaFoldDB" id="A0AAW9QTB3"/>
<evidence type="ECO:0000313" key="3">
    <source>
        <dbReference type="EMBL" id="MEG3436728.1"/>
    </source>
</evidence>
<evidence type="ECO:0000256" key="1">
    <source>
        <dbReference type="SAM" id="MobiDB-lite"/>
    </source>
</evidence>
<keyword evidence="2" id="KW-0472">Membrane</keyword>
<dbReference type="SUPFAM" id="SSF48452">
    <property type="entry name" value="TPR-like"/>
    <property type="match status" value="1"/>
</dbReference>
<dbReference type="Proteomes" id="UP001328733">
    <property type="component" value="Unassembled WGS sequence"/>
</dbReference>
<dbReference type="PANTHER" id="PTHR36761:SF2">
    <property type="entry name" value="ORF03 PROTEIN"/>
    <property type="match status" value="1"/>
</dbReference>
<keyword evidence="2" id="KW-1133">Transmembrane helix</keyword>
<keyword evidence="2" id="KW-0812">Transmembrane</keyword>
<proteinExistence type="predicted"/>
<organism evidence="3 4">
    <name type="scientific">Pannus brasiliensis CCIBt3594</name>
    <dbReference type="NCBI Taxonomy" id="1427578"/>
    <lineage>
        <taxon>Bacteria</taxon>
        <taxon>Bacillati</taxon>
        <taxon>Cyanobacteriota</taxon>
        <taxon>Cyanophyceae</taxon>
        <taxon>Oscillatoriophycideae</taxon>
        <taxon>Chroococcales</taxon>
        <taxon>Microcystaceae</taxon>
        <taxon>Pannus</taxon>
    </lineage>
</organism>
<protein>
    <recommendedName>
        <fullName evidence="5">Tetratricopeptide repeat protein</fullName>
    </recommendedName>
</protein>
<dbReference type="Gene3D" id="1.25.40.10">
    <property type="entry name" value="Tetratricopeptide repeat domain"/>
    <property type="match status" value="1"/>
</dbReference>
<name>A0AAW9QTB3_9CHRO</name>
<dbReference type="PANTHER" id="PTHR36761">
    <property type="entry name" value="ORF03 PROTEIN"/>
    <property type="match status" value="1"/>
</dbReference>
<dbReference type="RefSeq" id="WP_332864192.1">
    <property type="nucleotide sequence ID" value="NZ_JBAFSM010000009.1"/>
</dbReference>
<reference evidence="3 4" key="1">
    <citation type="submission" date="2024-01" db="EMBL/GenBank/DDBJ databases">
        <title>Genomic insights into the taxonomy and metabolism of the cyanobacterium Pannus brasiliensis CCIBt3594.</title>
        <authorList>
            <person name="Machado M."/>
            <person name="Botero N.B."/>
            <person name="Andreote A.P.D."/>
            <person name="Feitosa A.M.T."/>
            <person name="Popin R."/>
            <person name="Sivonen K."/>
            <person name="Fiore M.F."/>
        </authorList>
    </citation>
    <scope>NUCLEOTIDE SEQUENCE [LARGE SCALE GENOMIC DNA]</scope>
    <source>
        <strain evidence="3 4">CCIBt3594</strain>
    </source>
</reference>
<sequence>MSENSTFQDIYQAGILSFERGQYRASIEQLNAALEMIPKGSREGGEVQMWLVSAYQGLGDSDSAARICRELTRHPIYRIREQANRLLYIIEAPRLKRPDEWMSTIPDLEKLPDSEPKFKKGSSKKKEEEIPPPMRLDQQRDNRFIWVAIAGMLLLLGWLAIANSP</sequence>
<evidence type="ECO:0008006" key="5">
    <source>
        <dbReference type="Google" id="ProtNLM"/>
    </source>
</evidence>
<feature type="transmembrane region" description="Helical" evidence="2">
    <location>
        <begin position="144"/>
        <end position="161"/>
    </location>
</feature>
<evidence type="ECO:0000313" key="4">
    <source>
        <dbReference type="Proteomes" id="UP001328733"/>
    </source>
</evidence>
<feature type="region of interest" description="Disordered" evidence="1">
    <location>
        <begin position="106"/>
        <end position="132"/>
    </location>
</feature>
<feature type="compositionally biased region" description="Basic and acidic residues" evidence="1">
    <location>
        <begin position="107"/>
        <end position="129"/>
    </location>
</feature>
<gene>
    <name evidence="3" type="ORF">V0288_06315</name>
</gene>